<dbReference type="Gene3D" id="3.30.560.10">
    <property type="entry name" value="Glucose Oxidase, domain 3"/>
    <property type="match status" value="1"/>
</dbReference>
<evidence type="ECO:0000313" key="8">
    <source>
        <dbReference type="Proteomes" id="UP001610563"/>
    </source>
</evidence>
<dbReference type="PRINTS" id="PR00420">
    <property type="entry name" value="RNGMNOXGNASE"/>
</dbReference>
<dbReference type="SUPFAM" id="SSF51905">
    <property type="entry name" value="FAD/NAD(P)-binding domain"/>
    <property type="match status" value="2"/>
</dbReference>
<dbReference type="InterPro" id="IPR050562">
    <property type="entry name" value="FAD_mOase_fung"/>
</dbReference>
<dbReference type="Pfam" id="PF00732">
    <property type="entry name" value="GMC_oxred_N"/>
    <property type="match status" value="1"/>
</dbReference>
<evidence type="ECO:0000259" key="6">
    <source>
        <dbReference type="PROSITE" id="PS00624"/>
    </source>
</evidence>
<dbReference type="Proteomes" id="UP001610563">
    <property type="component" value="Unassembled WGS sequence"/>
</dbReference>
<evidence type="ECO:0000256" key="3">
    <source>
        <dbReference type="ARBA" id="ARBA00022630"/>
    </source>
</evidence>
<evidence type="ECO:0000256" key="1">
    <source>
        <dbReference type="ARBA" id="ARBA00007992"/>
    </source>
</evidence>
<protein>
    <recommendedName>
        <fullName evidence="6">Glucose-methanol-choline oxidoreductase N-terminal domain-containing protein</fullName>
    </recommendedName>
</protein>
<keyword evidence="8" id="KW-1185">Reference proteome</keyword>
<evidence type="ECO:0000256" key="2">
    <source>
        <dbReference type="ARBA" id="ARBA00010790"/>
    </source>
</evidence>
<dbReference type="InterPro" id="IPR036188">
    <property type="entry name" value="FAD/NAD-bd_sf"/>
</dbReference>
<dbReference type="EMBL" id="JBFTWV010000076">
    <property type="protein sequence ID" value="KAL2788616.1"/>
    <property type="molecule type" value="Genomic_DNA"/>
</dbReference>
<organism evidence="7 8">
    <name type="scientific">Aspergillus keveii</name>
    <dbReference type="NCBI Taxonomy" id="714993"/>
    <lineage>
        <taxon>Eukaryota</taxon>
        <taxon>Fungi</taxon>
        <taxon>Dikarya</taxon>
        <taxon>Ascomycota</taxon>
        <taxon>Pezizomycotina</taxon>
        <taxon>Eurotiomycetes</taxon>
        <taxon>Eurotiomycetidae</taxon>
        <taxon>Eurotiales</taxon>
        <taxon>Aspergillaceae</taxon>
        <taxon>Aspergillus</taxon>
        <taxon>Aspergillus subgen. Nidulantes</taxon>
    </lineage>
</organism>
<keyword evidence="4" id="KW-0274">FAD</keyword>
<keyword evidence="5" id="KW-0560">Oxidoreductase</keyword>
<dbReference type="InterPro" id="IPR000172">
    <property type="entry name" value="GMC_OxRdtase_N"/>
</dbReference>
<name>A0ABR4FZE2_9EURO</name>
<reference evidence="7 8" key="1">
    <citation type="submission" date="2024-07" db="EMBL/GenBank/DDBJ databases">
        <title>Section-level genome sequencing and comparative genomics of Aspergillus sections Usti and Cavernicolus.</title>
        <authorList>
            <consortium name="Lawrence Berkeley National Laboratory"/>
            <person name="Nybo J.L."/>
            <person name="Vesth T.C."/>
            <person name="Theobald S."/>
            <person name="Frisvad J.C."/>
            <person name="Larsen T.O."/>
            <person name="Kjaerboelling I."/>
            <person name="Rothschild-Mancinelli K."/>
            <person name="Lyhne E.K."/>
            <person name="Kogle M.E."/>
            <person name="Barry K."/>
            <person name="Clum A."/>
            <person name="Na H."/>
            <person name="Ledsgaard L."/>
            <person name="Lin J."/>
            <person name="Lipzen A."/>
            <person name="Kuo A."/>
            <person name="Riley R."/>
            <person name="Mondo S."/>
            <person name="Labutti K."/>
            <person name="Haridas S."/>
            <person name="Pangalinan J."/>
            <person name="Salamov A.A."/>
            <person name="Simmons B.A."/>
            <person name="Magnuson J.K."/>
            <person name="Chen J."/>
            <person name="Drula E."/>
            <person name="Henrissat B."/>
            <person name="Wiebenga A."/>
            <person name="Lubbers R.J."/>
            <person name="Gomes A.C."/>
            <person name="Makela M.R."/>
            <person name="Stajich J."/>
            <person name="Grigoriev I.V."/>
            <person name="Mortensen U.H."/>
            <person name="De Vries R.P."/>
            <person name="Baker S.E."/>
            <person name="Andersen M.R."/>
        </authorList>
    </citation>
    <scope>NUCLEOTIDE SEQUENCE [LARGE SCALE GENOMIC DNA]</scope>
    <source>
        <strain evidence="7 8">CBS 209.92</strain>
    </source>
</reference>
<accession>A0ABR4FZE2</accession>
<feature type="domain" description="Glucose-methanol-choline oxidoreductase N-terminal" evidence="6">
    <location>
        <begin position="769"/>
        <end position="783"/>
    </location>
</feature>
<comment type="similarity">
    <text evidence="2">Belongs to the GMC oxidoreductase family.</text>
</comment>
<dbReference type="PANTHER" id="PTHR47356">
    <property type="entry name" value="FAD-DEPENDENT MONOOXYGENASE ASQG-RELATED"/>
    <property type="match status" value="1"/>
</dbReference>
<evidence type="ECO:0000256" key="4">
    <source>
        <dbReference type="ARBA" id="ARBA00022827"/>
    </source>
</evidence>
<dbReference type="InterPro" id="IPR007867">
    <property type="entry name" value="GMC_OxRtase_C"/>
</dbReference>
<sequence length="1065" mass="117927">MAPHPLRPCKVLIAGGGIAGLALALMLEKNGIDYILLEAYSEIVAKVGTGVCLMPTGSRILDQLGCYDALLAEAQNVVDIMDYRDESGESLAMIKDWEKLTSERYGYPLFWIARTGLLKVLYNSVTDKSKILTQKRIASVQNLEDAVEVTTTDGSVYSGDILVGTDGVHSRVREEMIRHAKEQGIDKDYDEDHKISAKYECLFGKSTAVPGIPSAYLGFGLNKGFSYIVGTGPDNLTFWFLTRKMEQTLHGDKIDGFEKNTERLVQEHWDDMITPDVQFADLYKHRLSAVHTPLRECVYDRWHLDRSIVLGDASHKMTPILGLGGNSALESVAAMTNSLVDVLGRPESPSTRLSALEINGMFTEVEKLRAPRAVKMMQASHERQCMDALETPELAEIMLRKFPKMARQAIFKRWDSVFSQAVSLKSLPLPPRKGAVPFEDDRPESLYAQYEYIIVGSGAGGAPLAANLAGHGHSVLILEAGDDQGDNLNTQIPAFHTIASEDPAVRWDFFVKHFDDEAQAARDPKMTWTTPEGFTHVGPDPPHGSKQKGILYPRAATLGGCTMHHAMMTFLPPDDDWLHIQDITDDGTWGPSWMRRYFERVERCGYLLPRSEGHGLYGWLETSHPDPGMIESLKPFVDAALDTSPSKVNGDPPKIIDDANDPETFDYEGVCEMTLSITRNGKRSSPRDYLVGTANATHPDGRKRYPLDIRTHCLATKIMFDGNKQKPRAIGVEFLEGTGLYEAGATYDPKREAKRNHVFASREVIISGGAFNTPQLLKLSGIGPKDELEKFNIPLVVNLPGVGTNLQDNYETHVLSRSPRNISILANSLLGAAGDPFLKQWVTEGKGPYAANGEVVGIKRKSQRSRQEEPFESYDLFLFGGPISFTGFFPGYSKAFSSTFDKFCWNVLKVHPRNERAGTVSLRSGDPRHTPDINFRFFHERRDADHDLTSMAEGLEVAREMFSKVENVIGEQVEEHPGPHVQGDGVKQAIQDSAFSHHATGTCAIGGDNDPFACLDSKFRVRGVDGLRVVDASVFPQVPGAYPVLPIFMISEKAADVILDEARYC</sequence>
<dbReference type="Pfam" id="PF05199">
    <property type="entry name" value="GMC_oxred_C"/>
    <property type="match status" value="1"/>
</dbReference>
<dbReference type="Pfam" id="PF01494">
    <property type="entry name" value="FAD_binding_3"/>
    <property type="match status" value="1"/>
</dbReference>
<dbReference type="PROSITE" id="PS00624">
    <property type="entry name" value="GMC_OXRED_2"/>
    <property type="match status" value="1"/>
</dbReference>
<dbReference type="PANTHER" id="PTHR47356:SF2">
    <property type="entry name" value="FAD-BINDING DOMAIN-CONTAINING PROTEIN-RELATED"/>
    <property type="match status" value="1"/>
</dbReference>
<evidence type="ECO:0000313" key="7">
    <source>
        <dbReference type="EMBL" id="KAL2788616.1"/>
    </source>
</evidence>
<comment type="caution">
    <text evidence="7">The sequence shown here is derived from an EMBL/GenBank/DDBJ whole genome shotgun (WGS) entry which is preliminary data.</text>
</comment>
<dbReference type="Gene3D" id="3.50.50.60">
    <property type="entry name" value="FAD/NAD(P)-binding domain"/>
    <property type="match status" value="2"/>
</dbReference>
<dbReference type="SUPFAM" id="SSF54373">
    <property type="entry name" value="FAD-linked reductases, C-terminal domain"/>
    <property type="match status" value="1"/>
</dbReference>
<comment type="similarity">
    <text evidence="1">Belongs to the paxM FAD-dependent monooxygenase family.</text>
</comment>
<gene>
    <name evidence="7" type="ORF">BJX66DRAFT_340046</name>
</gene>
<evidence type="ECO:0000256" key="5">
    <source>
        <dbReference type="ARBA" id="ARBA00023002"/>
    </source>
</evidence>
<proteinExistence type="inferred from homology"/>
<keyword evidence="3" id="KW-0285">Flavoprotein</keyword>
<dbReference type="InterPro" id="IPR002938">
    <property type="entry name" value="FAD-bd"/>
</dbReference>